<evidence type="ECO:0000256" key="6">
    <source>
        <dbReference type="ARBA" id="ARBA00023306"/>
    </source>
</evidence>
<feature type="coiled-coil region" evidence="7">
    <location>
        <begin position="143"/>
        <end position="177"/>
    </location>
</feature>
<protein>
    <recommendedName>
        <fullName evidence="11">Mitotic spindle assembly checkpoint protein MAD1</fullName>
    </recommendedName>
</protein>
<evidence type="ECO:0000256" key="5">
    <source>
        <dbReference type="ARBA" id="ARBA00023242"/>
    </source>
</evidence>
<evidence type="ECO:0008006" key="11">
    <source>
        <dbReference type="Google" id="ProtNLM"/>
    </source>
</evidence>
<comment type="similarity">
    <text evidence="2">Belongs to the MAD1 family.</text>
</comment>
<organism evidence="9 10">
    <name type="scientific">Cyclotella cryptica</name>
    <dbReference type="NCBI Taxonomy" id="29204"/>
    <lineage>
        <taxon>Eukaryota</taxon>
        <taxon>Sar</taxon>
        <taxon>Stramenopiles</taxon>
        <taxon>Ochrophyta</taxon>
        <taxon>Bacillariophyta</taxon>
        <taxon>Coscinodiscophyceae</taxon>
        <taxon>Thalassiosirophycidae</taxon>
        <taxon>Stephanodiscales</taxon>
        <taxon>Stephanodiscaceae</taxon>
        <taxon>Cyclotella</taxon>
    </lineage>
</organism>
<gene>
    <name evidence="9" type="ORF">HJC23_008495</name>
</gene>
<name>A0ABD3QWP2_9STRA</name>
<feature type="region of interest" description="Disordered" evidence="8">
    <location>
        <begin position="560"/>
        <end position="597"/>
    </location>
</feature>
<dbReference type="Gene3D" id="6.10.250.90">
    <property type="match status" value="1"/>
</dbReference>
<keyword evidence="3" id="KW-0132">Cell division</keyword>
<evidence type="ECO:0000313" key="10">
    <source>
        <dbReference type="Proteomes" id="UP001516023"/>
    </source>
</evidence>
<reference evidence="9 10" key="1">
    <citation type="journal article" date="2020" name="G3 (Bethesda)">
        <title>Improved Reference Genome for Cyclotella cryptica CCMP332, a Model for Cell Wall Morphogenesis, Salinity Adaptation, and Lipid Production in Diatoms (Bacillariophyta).</title>
        <authorList>
            <person name="Roberts W.R."/>
            <person name="Downey K.M."/>
            <person name="Ruck E.C."/>
            <person name="Traller J.C."/>
            <person name="Alverson A.J."/>
        </authorList>
    </citation>
    <scope>NUCLEOTIDE SEQUENCE [LARGE SCALE GENOMIC DNA]</scope>
    <source>
        <strain evidence="9 10">CCMP332</strain>
    </source>
</reference>
<dbReference type="PANTHER" id="PTHR23168">
    <property type="entry name" value="MITOTIC SPINDLE ASSEMBLY CHECKPOINT PROTEIN MAD1 MITOTIC ARREST DEFICIENT-LIKE PROTEIN 1"/>
    <property type="match status" value="1"/>
</dbReference>
<dbReference type="GO" id="GO:0005634">
    <property type="term" value="C:nucleus"/>
    <property type="evidence" value="ECO:0007669"/>
    <property type="project" value="UniProtKB-SubCell"/>
</dbReference>
<keyword evidence="7" id="KW-0175">Coiled coil</keyword>
<dbReference type="Proteomes" id="UP001516023">
    <property type="component" value="Unassembled WGS sequence"/>
</dbReference>
<evidence type="ECO:0000256" key="8">
    <source>
        <dbReference type="SAM" id="MobiDB-lite"/>
    </source>
</evidence>
<dbReference type="GO" id="GO:0051301">
    <property type="term" value="P:cell division"/>
    <property type="evidence" value="ECO:0007669"/>
    <property type="project" value="UniProtKB-KW"/>
</dbReference>
<evidence type="ECO:0000256" key="4">
    <source>
        <dbReference type="ARBA" id="ARBA00022776"/>
    </source>
</evidence>
<dbReference type="AlphaFoldDB" id="A0ABD3QWP2"/>
<comment type="subcellular location">
    <subcellularLocation>
        <location evidence="1">Nucleus</location>
    </subcellularLocation>
</comment>
<dbReference type="Gene3D" id="3.30.457.60">
    <property type="match status" value="1"/>
</dbReference>
<accession>A0ABD3QWP2</accession>
<evidence type="ECO:0000256" key="1">
    <source>
        <dbReference type="ARBA" id="ARBA00004123"/>
    </source>
</evidence>
<keyword evidence="5" id="KW-0539">Nucleus</keyword>
<feature type="region of interest" description="Disordered" evidence="8">
    <location>
        <begin position="413"/>
        <end position="439"/>
    </location>
</feature>
<feature type="region of interest" description="Disordered" evidence="8">
    <location>
        <begin position="178"/>
        <end position="199"/>
    </location>
</feature>
<evidence type="ECO:0000256" key="3">
    <source>
        <dbReference type="ARBA" id="ARBA00022618"/>
    </source>
</evidence>
<dbReference type="SUPFAM" id="SSF75704">
    <property type="entry name" value="Mitotic arrest deficient-like 1, Mad1"/>
    <property type="match status" value="1"/>
</dbReference>
<keyword evidence="4" id="KW-0498">Mitosis</keyword>
<proteinExistence type="inferred from homology"/>
<dbReference type="PANTHER" id="PTHR23168:SF0">
    <property type="entry name" value="MITOTIC SPINDLE ASSEMBLY CHECKPOINT PROTEIN MAD1"/>
    <property type="match status" value="1"/>
</dbReference>
<dbReference type="EMBL" id="JABMIG020000006">
    <property type="protein sequence ID" value="KAL3804680.1"/>
    <property type="molecule type" value="Genomic_DNA"/>
</dbReference>
<feature type="region of interest" description="Disordered" evidence="8">
    <location>
        <begin position="1"/>
        <end position="24"/>
    </location>
</feature>
<dbReference type="Pfam" id="PF05557">
    <property type="entry name" value="MAD"/>
    <property type="match status" value="1"/>
</dbReference>
<evidence type="ECO:0000256" key="7">
    <source>
        <dbReference type="SAM" id="Coils"/>
    </source>
</evidence>
<dbReference type="InterPro" id="IPR008672">
    <property type="entry name" value="Mad1"/>
</dbReference>
<keyword evidence="10" id="KW-1185">Reference proteome</keyword>
<evidence type="ECO:0000256" key="2">
    <source>
        <dbReference type="ARBA" id="ARBA00008029"/>
    </source>
</evidence>
<keyword evidence="6" id="KW-0131">Cell cycle</keyword>
<evidence type="ECO:0000313" key="9">
    <source>
        <dbReference type="EMBL" id="KAL3804680.1"/>
    </source>
</evidence>
<feature type="compositionally biased region" description="Polar residues" evidence="8">
    <location>
        <begin position="414"/>
        <end position="439"/>
    </location>
</feature>
<feature type="coiled-coil region" evidence="7">
    <location>
        <begin position="73"/>
        <end position="107"/>
    </location>
</feature>
<sequence>MDVRKRPRLQHPPTDDDAASSSLSPAIALLETQLSTLRTQLSHSQSMRSLERKSYTLNEERLKRQIADAHLEGEQQREINEEMRSEIEQMESQMSEWMERARDQQHRDDVIRDEEHEGGRDTELDHDKCRLLQQRLDATGVQLGEMTRMLKQAQENAAAAELRAANAELQVSQLQFEKTQATASSNSSNNNTKDENCNPQILRTTRIKLADSERCNRELTRQNNEMKGRLKDMIQHKERAASLQRRAEDLEKEVQQLQHTVERGEEVERKWMEVRREIVEEGLVNDDDADDDLERNDVELVETFSLTPVGIPPEIATMVRKFQFLKHKVKRLEEENTRLSTTSNERSLRCSQLETQSRSKDDRISLLEKEIETAKENISRLELENRKVVAQQVIWKRESESMRLLLDTYEMQEPNVSQRQSKSSGKTASEDSSPTVKGLQLSLQSAQDEIKLLTETNQRLDAELDSLRTQHQASQSEHERVLEKFAKLRSALIEERSKAQAAEERACQAETLAGKGSYNPETTRVVHLESNPMSNAVREKYQSEIDSLRQRLEDAQKHIAESSGAAIGTTTPAPTRSSGGFGSGAASTSSGQKDGLSSLDAQKLHKRLKERFKEQIGLFREGVYLITGCKIDMSFSDSDCPHFKVRSIYGEREEDHLMFQWQRKKGDEGNDLDLLSTDLAQLLMNGPSAIYMTKFNSVPAFMASVTLALFEKQTMI</sequence>
<feature type="coiled-coil region" evidence="7">
    <location>
        <begin position="216"/>
        <end position="267"/>
    </location>
</feature>
<feature type="coiled-coil region" evidence="7">
    <location>
        <begin position="315"/>
        <end position="391"/>
    </location>
</feature>
<feature type="compositionally biased region" description="Low complexity" evidence="8">
    <location>
        <begin position="564"/>
        <end position="591"/>
    </location>
</feature>
<comment type="caution">
    <text evidence="9">The sequence shown here is derived from an EMBL/GenBank/DDBJ whole genome shotgun (WGS) entry which is preliminary data.</text>
</comment>